<dbReference type="InterPro" id="IPR014710">
    <property type="entry name" value="RmlC-like_jellyroll"/>
</dbReference>
<name>A0A081RN88_9ARCH</name>
<evidence type="ECO:0000313" key="2">
    <source>
        <dbReference type="EMBL" id="KEQ56661.1"/>
    </source>
</evidence>
<accession>A0A081RN88</accession>
<feature type="domain" description="Cupin type-1" evidence="1">
    <location>
        <begin position="36"/>
        <end position="134"/>
    </location>
</feature>
<dbReference type="InterPro" id="IPR006045">
    <property type="entry name" value="Cupin_1"/>
</dbReference>
<reference evidence="2 3" key="1">
    <citation type="submission" date="2014-06" db="EMBL/GenBank/DDBJ databases">
        <authorList>
            <person name="Ngugi D.K."/>
            <person name="Blom J."/>
            <person name="Alam I."/>
            <person name="Rashid M."/>
            <person name="Ba Alawi W."/>
            <person name="Zhang G."/>
            <person name="Hikmawan T."/>
            <person name="Guan Y."/>
            <person name="Antunes A."/>
            <person name="Siam R."/>
            <person name="ElDorry H."/>
            <person name="Bajic V."/>
            <person name="Stingl U."/>
        </authorList>
    </citation>
    <scope>NUCLEOTIDE SEQUENCE [LARGE SCALE GENOMIC DNA]</scope>
    <source>
        <strain evidence="2">SCGC AAA799-N04</strain>
    </source>
</reference>
<proteinExistence type="predicted"/>
<keyword evidence="3" id="KW-1185">Reference proteome</keyword>
<gene>
    <name evidence="2" type="ORF">AAA799N04_00858</name>
</gene>
<dbReference type="SUPFAM" id="SSF51182">
    <property type="entry name" value="RmlC-like cupins"/>
    <property type="match status" value="1"/>
</dbReference>
<sequence>MKKTNISGTNDKRNVNPNWFTSKTWMKVLSEKIKSEDQDIYHVHFEKGSRTKLHAHNGNQVLIATKGKGSLEIFRKYGTSKNNFKIKKIQKINLNEGDIVHIPAKTLHTHGSVDKKKTFSHIAINILPRKNAEYKTVWWKSDFKTKATTII</sequence>
<organism evidence="2 3">
    <name type="scientific">Marine Group I thaumarchaeote SCGC AAA799-N04</name>
    <dbReference type="NCBI Taxonomy" id="1502293"/>
    <lineage>
        <taxon>Archaea</taxon>
        <taxon>Nitrososphaerota</taxon>
        <taxon>Marine Group I</taxon>
    </lineage>
</organism>
<keyword evidence="2" id="KW-0456">Lyase</keyword>
<dbReference type="EMBL" id="JOKN01000012">
    <property type="protein sequence ID" value="KEQ56661.1"/>
    <property type="molecule type" value="Genomic_DNA"/>
</dbReference>
<evidence type="ECO:0000313" key="3">
    <source>
        <dbReference type="Proteomes" id="UP000028059"/>
    </source>
</evidence>
<dbReference type="GO" id="GO:0047575">
    <property type="term" value="F:4-carboxymuconolactone decarboxylase activity"/>
    <property type="evidence" value="ECO:0007669"/>
    <property type="project" value="UniProtKB-EC"/>
</dbReference>
<evidence type="ECO:0000259" key="1">
    <source>
        <dbReference type="Pfam" id="PF00190"/>
    </source>
</evidence>
<dbReference type="EC" id="4.1.1.44" evidence="2"/>
<comment type="caution">
    <text evidence="2">The sequence shown here is derived from an EMBL/GenBank/DDBJ whole genome shotgun (WGS) entry which is preliminary data.</text>
</comment>
<dbReference type="AlphaFoldDB" id="A0A081RN88"/>
<dbReference type="PANTHER" id="PTHR43698">
    <property type="entry name" value="RIBD C-TERMINAL DOMAIN CONTAINING PROTEIN"/>
    <property type="match status" value="1"/>
</dbReference>
<protein>
    <submittedName>
        <fullName evidence="2">4-carboxymuconolactone decarboxylase protein</fullName>
        <ecNumber evidence="2">4.1.1.44</ecNumber>
    </submittedName>
</protein>
<dbReference type="InterPro" id="IPR011051">
    <property type="entry name" value="RmlC_Cupin_sf"/>
</dbReference>
<dbReference type="Proteomes" id="UP000028059">
    <property type="component" value="Unassembled WGS sequence"/>
</dbReference>
<dbReference type="PANTHER" id="PTHR43698:SF1">
    <property type="entry name" value="BLL4564 PROTEIN"/>
    <property type="match status" value="1"/>
</dbReference>
<dbReference type="PATRIC" id="fig|1502293.3.peg.786"/>
<dbReference type="Gene3D" id="2.60.120.10">
    <property type="entry name" value="Jelly Rolls"/>
    <property type="match status" value="1"/>
</dbReference>
<dbReference type="Pfam" id="PF00190">
    <property type="entry name" value="Cupin_1"/>
    <property type="match status" value="1"/>
</dbReference>